<dbReference type="EMBL" id="JACEHE010000011">
    <property type="protein sequence ID" value="MBA2947852.1"/>
    <property type="molecule type" value="Genomic_DNA"/>
</dbReference>
<dbReference type="SUPFAM" id="SSF51905">
    <property type="entry name" value="FAD/NAD(P)-binding domain"/>
    <property type="match status" value="1"/>
</dbReference>
<keyword evidence="1" id="KW-0560">Oxidoreductase</keyword>
<evidence type="ECO:0000313" key="5">
    <source>
        <dbReference type="Proteomes" id="UP000545761"/>
    </source>
</evidence>
<dbReference type="Pfam" id="PF01494">
    <property type="entry name" value="FAD_binding_3"/>
    <property type="match status" value="1"/>
</dbReference>
<dbReference type="Proteomes" id="UP000545761">
    <property type="component" value="Unassembled WGS sequence"/>
</dbReference>
<dbReference type="Gene3D" id="3.50.50.60">
    <property type="entry name" value="FAD/NAD(P)-binding domain"/>
    <property type="match status" value="1"/>
</dbReference>
<dbReference type="GO" id="GO:0071949">
    <property type="term" value="F:FAD binding"/>
    <property type="evidence" value="ECO:0007669"/>
    <property type="project" value="InterPro"/>
</dbReference>
<organism evidence="4 5">
    <name type="scientific">Streptomyces himalayensis subsp. himalayensis</name>
    <dbReference type="NCBI Taxonomy" id="2756131"/>
    <lineage>
        <taxon>Bacteria</taxon>
        <taxon>Bacillati</taxon>
        <taxon>Actinomycetota</taxon>
        <taxon>Actinomycetes</taxon>
        <taxon>Kitasatosporales</taxon>
        <taxon>Streptomycetaceae</taxon>
        <taxon>Streptomyces</taxon>
        <taxon>Streptomyces himalayensis</taxon>
    </lineage>
</organism>
<dbReference type="AlphaFoldDB" id="A0A7W0I9X4"/>
<dbReference type="GO" id="GO:0004497">
    <property type="term" value="F:monooxygenase activity"/>
    <property type="evidence" value="ECO:0007669"/>
    <property type="project" value="UniProtKB-KW"/>
</dbReference>
<keyword evidence="2 4" id="KW-0503">Monooxygenase</keyword>
<reference evidence="4 5" key="1">
    <citation type="submission" date="2020-07" db="EMBL/GenBank/DDBJ databases">
        <title>Streptomyces isolated from Indian soil.</title>
        <authorList>
            <person name="Mandal S."/>
            <person name="Maiti P.K."/>
        </authorList>
    </citation>
    <scope>NUCLEOTIDE SEQUENCE [LARGE SCALE GENOMIC DNA]</scope>
    <source>
        <strain evidence="4 5">PSKA28</strain>
    </source>
</reference>
<sequence length="110" mass="11706">MIVLGDAAHAPSPSSGQGASLAIEDAVVLARCLRDTSSHAEAFTAFVGLRRPRVEKIVKQAARINNSKAAGPLGRLFLDNVMPLILKAAANSKYTEEIYGHHLDWDAGTP</sequence>
<dbReference type="InterPro" id="IPR050493">
    <property type="entry name" value="FAD-dep_Monooxygenase_BioMet"/>
</dbReference>
<gene>
    <name evidence="4" type="ORF">H1D24_19050</name>
</gene>
<evidence type="ECO:0000256" key="1">
    <source>
        <dbReference type="ARBA" id="ARBA00023002"/>
    </source>
</evidence>
<proteinExistence type="predicted"/>
<dbReference type="InterPro" id="IPR002938">
    <property type="entry name" value="FAD-bd"/>
</dbReference>
<name>A0A7W0I9X4_9ACTN</name>
<feature type="domain" description="FAD-binding" evidence="3">
    <location>
        <begin position="3"/>
        <end position="59"/>
    </location>
</feature>
<dbReference type="InterPro" id="IPR036188">
    <property type="entry name" value="FAD/NAD-bd_sf"/>
</dbReference>
<dbReference type="PANTHER" id="PTHR13789:SF309">
    <property type="entry name" value="PUTATIVE (AFU_ORTHOLOGUE AFUA_6G14510)-RELATED"/>
    <property type="match status" value="1"/>
</dbReference>
<evidence type="ECO:0000256" key="2">
    <source>
        <dbReference type="ARBA" id="ARBA00023033"/>
    </source>
</evidence>
<evidence type="ECO:0000313" key="4">
    <source>
        <dbReference type="EMBL" id="MBA2947852.1"/>
    </source>
</evidence>
<dbReference type="PANTHER" id="PTHR13789">
    <property type="entry name" value="MONOOXYGENASE"/>
    <property type="match status" value="1"/>
</dbReference>
<dbReference type="RefSeq" id="WP_181658818.1">
    <property type="nucleotide sequence ID" value="NZ_JACEHE010000011.1"/>
</dbReference>
<accession>A0A7W0I9X4</accession>
<evidence type="ECO:0000259" key="3">
    <source>
        <dbReference type="Pfam" id="PF01494"/>
    </source>
</evidence>
<protein>
    <submittedName>
        <fullName evidence="4">FAD-dependent monooxygenase</fullName>
    </submittedName>
</protein>
<comment type="caution">
    <text evidence="4">The sequence shown here is derived from an EMBL/GenBank/DDBJ whole genome shotgun (WGS) entry which is preliminary data.</text>
</comment>